<proteinExistence type="predicted"/>
<gene>
    <name evidence="1" type="ORF">L915_01742</name>
    <name evidence="2" type="ORF">L916_01709</name>
</gene>
<sequence>MNESGYSVGVWECKEHSNFLFVVKLDEHRGLKQLRPRSQTNNRRRYLLQRCPNVVVLGQNLSRSLWTL</sequence>
<reference evidence="2 3" key="2">
    <citation type="submission" date="2013-11" db="EMBL/GenBank/DDBJ databases">
        <title>The Genome Sequence of Phytophthora parasitica CJ05E6.</title>
        <authorList>
            <consortium name="The Broad Institute Genomics Platform"/>
            <person name="Russ C."/>
            <person name="Tyler B."/>
            <person name="Panabieres F."/>
            <person name="Shan W."/>
            <person name="Tripathy S."/>
            <person name="Grunwald N."/>
            <person name="Machado M."/>
            <person name="Johnson C.S."/>
            <person name="Arredondo F."/>
            <person name="Hong C."/>
            <person name="Coffey M."/>
            <person name="Young S.K."/>
            <person name="Zeng Q."/>
            <person name="Gargeya S."/>
            <person name="Fitzgerald M."/>
            <person name="Abouelleil A."/>
            <person name="Alvarado L."/>
            <person name="Chapman S.B."/>
            <person name="Gainer-Dewar J."/>
            <person name="Goldberg J."/>
            <person name="Griggs A."/>
            <person name="Gujja S."/>
            <person name="Hansen M."/>
            <person name="Howarth C."/>
            <person name="Imamovic A."/>
            <person name="Ireland A."/>
            <person name="Larimer J."/>
            <person name="McCowan C."/>
            <person name="Murphy C."/>
            <person name="Pearson M."/>
            <person name="Poon T.W."/>
            <person name="Priest M."/>
            <person name="Roberts A."/>
            <person name="Saif S."/>
            <person name="Shea T."/>
            <person name="Sykes S."/>
            <person name="Wortman J."/>
            <person name="Nusbaum C."/>
            <person name="Birren B."/>
        </authorList>
    </citation>
    <scope>NUCLEOTIDE SEQUENCE [LARGE SCALE GENOMIC DNA]</scope>
    <source>
        <strain evidence="2 3">CJ05E6</strain>
    </source>
</reference>
<dbReference type="AlphaFoldDB" id="W2JQN2"/>
<accession>W2JQN2</accession>
<dbReference type="Proteomes" id="UP000053864">
    <property type="component" value="Unassembled WGS sequence"/>
</dbReference>
<evidence type="ECO:0000313" key="2">
    <source>
        <dbReference type="EMBL" id="ETL48710.1"/>
    </source>
</evidence>
<evidence type="ECO:0000313" key="3">
    <source>
        <dbReference type="Proteomes" id="UP000053864"/>
    </source>
</evidence>
<organism evidence="2 3">
    <name type="scientific">Phytophthora nicotianae</name>
    <name type="common">Potato buckeye rot agent</name>
    <name type="synonym">Phytophthora parasitica</name>
    <dbReference type="NCBI Taxonomy" id="4792"/>
    <lineage>
        <taxon>Eukaryota</taxon>
        <taxon>Sar</taxon>
        <taxon>Stramenopiles</taxon>
        <taxon>Oomycota</taxon>
        <taxon>Peronosporomycetes</taxon>
        <taxon>Peronosporales</taxon>
        <taxon>Peronosporaceae</taxon>
        <taxon>Phytophthora</taxon>
    </lineage>
</organism>
<dbReference type="Proteomes" id="UP000053236">
    <property type="component" value="Unassembled WGS sequence"/>
</dbReference>
<reference evidence="1" key="1">
    <citation type="submission" date="2013-11" db="EMBL/GenBank/DDBJ databases">
        <title>The Genome Sequence of Phytophthora parasitica CJ02B3.</title>
        <authorList>
            <consortium name="The Broad Institute Genomics Platform"/>
            <person name="Russ C."/>
            <person name="Tyler B."/>
            <person name="Panabieres F."/>
            <person name="Shan W."/>
            <person name="Tripathy S."/>
            <person name="Grunwald N."/>
            <person name="Machado M."/>
            <person name="Johnson C.S."/>
            <person name="Arredondo F."/>
            <person name="Hong C."/>
            <person name="Coffey M."/>
            <person name="Young S.K."/>
            <person name="Zeng Q."/>
            <person name="Gargeya S."/>
            <person name="Fitzgerald M."/>
            <person name="Abouelleil A."/>
            <person name="Alvarado L."/>
            <person name="Chapman S.B."/>
            <person name="Gainer-Dewar J."/>
            <person name="Goldberg J."/>
            <person name="Griggs A."/>
            <person name="Gujja S."/>
            <person name="Hansen M."/>
            <person name="Howarth C."/>
            <person name="Imamovic A."/>
            <person name="Ireland A."/>
            <person name="Larimer J."/>
            <person name="McCowan C."/>
            <person name="Murphy C."/>
            <person name="Pearson M."/>
            <person name="Poon T.W."/>
            <person name="Priest M."/>
            <person name="Roberts A."/>
            <person name="Saif S."/>
            <person name="Shea T."/>
            <person name="Sykes S."/>
            <person name="Wortman J."/>
            <person name="Nusbaum C."/>
            <person name="Birren B."/>
        </authorList>
    </citation>
    <scope>NUCLEOTIDE SEQUENCE [LARGE SCALE GENOMIC DNA]</scope>
    <source>
        <strain evidence="1">CJ02B3</strain>
    </source>
</reference>
<dbReference type="EMBL" id="KI670827">
    <property type="protein sequence ID" value="ETL48710.1"/>
    <property type="molecule type" value="Genomic_DNA"/>
</dbReference>
<dbReference type="EMBL" id="KI684355">
    <property type="protein sequence ID" value="ETK95315.1"/>
    <property type="molecule type" value="Genomic_DNA"/>
</dbReference>
<protein>
    <submittedName>
        <fullName evidence="2">Uncharacterized protein</fullName>
    </submittedName>
</protein>
<evidence type="ECO:0000313" key="1">
    <source>
        <dbReference type="EMBL" id="ETK95315.1"/>
    </source>
</evidence>
<name>W2JQN2_PHYNI</name>